<protein>
    <submittedName>
        <fullName evidence="1">Uncharacterized protein</fullName>
    </submittedName>
</protein>
<dbReference type="AlphaFoldDB" id="A0A1S8L268"/>
<organism evidence="1 2">
    <name type="scientific">Clostridium felsineum</name>
    <dbReference type="NCBI Taxonomy" id="36839"/>
    <lineage>
        <taxon>Bacteria</taxon>
        <taxon>Bacillati</taxon>
        <taxon>Bacillota</taxon>
        <taxon>Clostridia</taxon>
        <taxon>Eubacteriales</taxon>
        <taxon>Clostridiaceae</taxon>
        <taxon>Clostridium</taxon>
    </lineage>
</organism>
<dbReference type="Pfam" id="PF08298">
    <property type="entry name" value="AAA_PrkA"/>
    <property type="match status" value="1"/>
</dbReference>
<dbReference type="InterPro" id="IPR027417">
    <property type="entry name" value="P-loop_NTPase"/>
</dbReference>
<dbReference type="SUPFAM" id="SSF52540">
    <property type="entry name" value="P-loop containing nucleoside triphosphate hydrolases"/>
    <property type="match status" value="1"/>
</dbReference>
<dbReference type="STRING" id="84029.CROST_30740"/>
<keyword evidence="2" id="KW-1185">Reference proteome</keyword>
<dbReference type="PANTHER" id="PTHR30267:SF2">
    <property type="entry name" value="PROTEIN PRKA"/>
    <property type="match status" value="1"/>
</dbReference>
<evidence type="ECO:0000313" key="2">
    <source>
        <dbReference type="Proteomes" id="UP000190951"/>
    </source>
</evidence>
<reference evidence="1 2" key="1">
    <citation type="submission" date="2022-04" db="EMBL/GenBank/DDBJ databases">
        <title>Genome sequence of C. roseum typestrain.</title>
        <authorList>
            <person name="Poehlein A."/>
            <person name="Schoch T."/>
            <person name="Duerre P."/>
            <person name="Daniel R."/>
        </authorList>
    </citation>
    <scope>NUCLEOTIDE SEQUENCE [LARGE SCALE GENOMIC DNA]</scope>
    <source>
        <strain evidence="1 2">DSM 7320</strain>
    </source>
</reference>
<dbReference type="InterPro" id="IPR016230">
    <property type="entry name" value="PrkA/YeaG"/>
</dbReference>
<dbReference type="InterPro" id="IPR013153">
    <property type="entry name" value="Prk_AAA"/>
</dbReference>
<dbReference type="Proteomes" id="UP000190951">
    <property type="component" value="Chromosome"/>
</dbReference>
<dbReference type="PANTHER" id="PTHR30267">
    <property type="entry name" value="PROTEIN KINASE PRKA"/>
    <property type="match status" value="1"/>
</dbReference>
<gene>
    <name evidence="1" type="ORF">CROST_010580</name>
</gene>
<dbReference type="GO" id="GO:0004672">
    <property type="term" value="F:protein kinase activity"/>
    <property type="evidence" value="ECO:0007669"/>
    <property type="project" value="InterPro"/>
</dbReference>
<name>A0A1S8L268_9CLOT</name>
<dbReference type="KEGG" id="crw:CROST_010580"/>
<sequence length="690" mass="79142">MASKISLLNSLDSKMFKSQNVLELSQLIYQFYIEFNYFQKGCYKMIGGAFMDFKEIIENDRISTRKTKFEGTFIEYLDIVKKNPEVVKLAHKRIYDLIKNKGSEILRPEENHRIRKIYGNEVIKRYNFFKNDFFGIDKVIMKLMNYLNAASMKGEEARQVLYLVGPVGAGKSSLVESIKRALEEAKPVYSLKGCPMREEPLHLIPKHLREEFQDLLGVEIEGDLCPVCRYRLMHEYNGEYEKFPIVSNGFSIRSRKGIGVVPPVDPNNQDTSILTGSIDISKMDLYPEDDPRIFSLNGAFNVGNRGLVEFIEVFKNDVEYLHTIITATQEKSIPSPGKGAMIYFDGLIIAHSNEAEWTKFKSDHTNEAILDRIVKIEVPYCLELNEEKKIYEKILKKSNFTAHIAPHTLSVAAMFAVLSRLKPSSKVDLATKLKIYNGEDIVENGTTKKVDISELREEAGMAEGMNGISTRFIVKTIDNALSSSQYDCINPLSIMENIIRSVKDLDIADDEKKKYLGFVQNVIRKEYNKVLEKEITKAFIHSYREQAETLFNNYLDNAEAFVNKTRIKDNSTGEELNPDEKFMRSIEEQIGISESSSKGFRTDVTSYMFYVVRNGGKIAYDAYEPLKEAIEKKLTSSVKDLSRIITKSRVRDKEQDEKYNAMVEEMKKNGYCDHCCDVILKYAANNLWKD</sequence>
<dbReference type="SMART" id="SM00763">
    <property type="entry name" value="AAA_PrkA"/>
    <property type="match status" value="1"/>
</dbReference>
<dbReference type="EMBL" id="CP096983">
    <property type="protein sequence ID" value="URZ10350.1"/>
    <property type="molecule type" value="Genomic_DNA"/>
</dbReference>
<accession>A0A1S8L268</accession>
<evidence type="ECO:0000313" key="1">
    <source>
        <dbReference type="EMBL" id="URZ10350.1"/>
    </source>
</evidence>
<dbReference type="PIRSF" id="PIRSF000549">
    <property type="entry name" value="Ser_prot_kin"/>
    <property type="match status" value="1"/>
</dbReference>
<dbReference type="Pfam" id="PF06798">
    <property type="entry name" value="PrkA"/>
    <property type="match status" value="1"/>
</dbReference>
<proteinExistence type="predicted"/>
<dbReference type="InterPro" id="IPR010650">
    <property type="entry name" value="PrkA_C"/>
</dbReference>
<dbReference type="Gene3D" id="3.40.50.300">
    <property type="entry name" value="P-loop containing nucleotide triphosphate hydrolases"/>
    <property type="match status" value="1"/>
</dbReference>